<proteinExistence type="predicted"/>
<dbReference type="EMBL" id="LLXE01000125">
    <property type="protein sequence ID" value="KUM61687.1"/>
    <property type="molecule type" value="Genomic_DNA"/>
</dbReference>
<accession>A0A124GRL8</accession>
<dbReference type="AlphaFoldDB" id="A0A124GRL8"/>
<sequence>MSREGGHRITSRVSTEEYELDHVIVLELATTEHPFSPSSVPSSFLHAWIDHVYRLSNPSYHLLGPHVDLFTNAQTSYLYWWTALTQW</sequence>
<evidence type="ECO:0000313" key="2">
    <source>
        <dbReference type="Proteomes" id="UP000055045"/>
    </source>
</evidence>
<comment type="caution">
    <text evidence="1">The sequence shown here is derived from an EMBL/GenBank/DDBJ whole genome shotgun (WGS) entry which is preliminary data.</text>
</comment>
<name>A0A124GRL8_PENFR</name>
<dbReference type="Proteomes" id="UP000055045">
    <property type="component" value="Unassembled WGS sequence"/>
</dbReference>
<reference evidence="1 2" key="1">
    <citation type="submission" date="2015-10" db="EMBL/GenBank/DDBJ databases">
        <title>Genome sequencing of Penicillium freii.</title>
        <authorList>
            <person name="Nguyen H.D."/>
            <person name="Visagie C.M."/>
            <person name="Seifert K.A."/>
        </authorList>
    </citation>
    <scope>NUCLEOTIDE SEQUENCE [LARGE SCALE GENOMIC DNA]</scope>
    <source>
        <strain evidence="1 2">DAOM 242723</strain>
    </source>
</reference>
<protein>
    <submittedName>
        <fullName evidence="1">Uncharacterized protein</fullName>
    </submittedName>
</protein>
<organism evidence="1 2">
    <name type="scientific">Penicillium freii</name>
    <dbReference type="NCBI Taxonomy" id="48697"/>
    <lineage>
        <taxon>Eukaryota</taxon>
        <taxon>Fungi</taxon>
        <taxon>Dikarya</taxon>
        <taxon>Ascomycota</taxon>
        <taxon>Pezizomycotina</taxon>
        <taxon>Eurotiomycetes</taxon>
        <taxon>Eurotiomycetidae</taxon>
        <taxon>Eurotiales</taxon>
        <taxon>Aspergillaceae</taxon>
        <taxon>Penicillium</taxon>
    </lineage>
</organism>
<gene>
    <name evidence="1" type="ORF">ACN42_g5428</name>
</gene>
<keyword evidence="2" id="KW-1185">Reference proteome</keyword>
<evidence type="ECO:0000313" key="1">
    <source>
        <dbReference type="EMBL" id="KUM61687.1"/>
    </source>
</evidence>